<feature type="compositionally biased region" description="Basic and acidic residues" evidence="1">
    <location>
        <begin position="27"/>
        <end position="36"/>
    </location>
</feature>
<organism evidence="2 3">
    <name type="scientific">Austropuccinia psidii MF-1</name>
    <dbReference type="NCBI Taxonomy" id="1389203"/>
    <lineage>
        <taxon>Eukaryota</taxon>
        <taxon>Fungi</taxon>
        <taxon>Dikarya</taxon>
        <taxon>Basidiomycota</taxon>
        <taxon>Pucciniomycotina</taxon>
        <taxon>Pucciniomycetes</taxon>
        <taxon>Pucciniales</taxon>
        <taxon>Sphaerophragmiaceae</taxon>
        <taxon>Austropuccinia</taxon>
    </lineage>
</organism>
<evidence type="ECO:0000256" key="1">
    <source>
        <dbReference type="SAM" id="MobiDB-lite"/>
    </source>
</evidence>
<gene>
    <name evidence="2" type="ORF">O181_012405</name>
</gene>
<dbReference type="Proteomes" id="UP000765509">
    <property type="component" value="Unassembled WGS sequence"/>
</dbReference>
<dbReference type="AlphaFoldDB" id="A0A9Q3GMW8"/>
<reference evidence="2" key="1">
    <citation type="submission" date="2021-03" db="EMBL/GenBank/DDBJ databases">
        <title>Draft genome sequence of rust myrtle Austropuccinia psidii MF-1, a brazilian biotype.</title>
        <authorList>
            <person name="Quecine M.C."/>
            <person name="Pachon D.M.R."/>
            <person name="Bonatelli M.L."/>
            <person name="Correr F.H."/>
            <person name="Franceschini L.M."/>
            <person name="Leite T.F."/>
            <person name="Margarido G.R.A."/>
            <person name="Almeida C.A."/>
            <person name="Ferrarezi J.A."/>
            <person name="Labate C.A."/>
        </authorList>
    </citation>
    <scope>NUCLEOTIDE SEQUENCE</scope>
    <source>
        <strain evidence="2">MF-1</strain>
    </source>
</reference>
<name>A0A9Q3GMW8_9BASI</name>
<proteinExistence type="predicted"/>
<accession>A0A9Q3GMW8</accession>
<keyword evidence="3" id="KW-1185">Reference proteome</keyword>
<dbReference type="EMBL" id="AVOT02003170">
    <property type="protein sequence ID" value="MBW0472690.1"/>
    <property type="molecule type" value="Genomic_DNA"/>
</dbReference>
<comment type="caution">
    <text evidence="2">The sequence shown here is derived from an EMBL/GenBank/DDBJ whole genome shotgun (WGS) entry which is preliminary data.</text>
</comment>
<sequence>MSNASLAHPPNTGQTTEDDFSDSGSVEVKEKVTTQHQHKDSAGLAILRKTVSAEIPGILLKNDDLFFNTSNSLGDACRKNSTSTISQALNQLTSLMYELGSSLAQHIDLFLKLYASYKSLVESSSTKMELRKELATTFFLQSLDQDGNQNSLVQNLYDFQPFDVTKITKRAALDQYRNYNVSTEAVTGALLK</sequence>
<protein>
    <submittedName>
        <fullName evidence="2">Uncharacterized protein</fullName>
    </submittedName>
</protein>
<evidence type="ECO:0000313" key="3">
    <source>
        <dbReference type="Proteomes" id="UP000765509"/>
    </source>
</evidence>
<evidence type="ECO:0000313" key="2">
    <source>
        <dbReference type="EMBL" id="MBW0472690.1"/>
    </source>
</evidence>
<feature type="compositionally biased region" description="Polar residues" evidence="1">
    <location>
        <begin position="1"/>
        <end position="15"/>
    </location>
</feature>
<feature type="region of interest" description="Disordered" evidence="1">
    <location>
        <begin position="1"/>
        <end position="36"/>
    </location>
</feature>